<comment type="caution">
    <text evidence="1">The sequence shown here is derived from an EMBL/GenBank/DDBJ whole genome shotgun (WGS) entry which is preliminary data.</text>
</comment>
<dbReference type="EMBL" id="PXVD01000016">
    <property type="protein sequence ID" value="MDJ1371809.1"/>
    <property type="molecule type" value="Genomic_DNA"/>
</dbReference>
<dbReference type="RefSeq" id="WP_026937148.1">
    <property type="nucleotide sequence ID" value="NZ_CP028426.1"/>
</dbReference>
<sequence>MTTTLLPRIAGLHFERHGFQFKQLTEARWRITNVTGAVVGYLEHRDGCAGSDAWAISRMTADRRGFVTLGTFGSEHEAISALKWM</sequence>
<dbReference type="Proteomes" id="UP001170379">
    <property type="component" value="Unassembled WGS sequence"/>
</dbReference>
<reference evidence="1" key="2">
    <citation type="journal article" date="2022" name="Sci. Rep.">
        <title>In silico prediction of the enzymes involved in the degradation of the herbicide molinate by Gulosibacter molinativorax ON4T.</title>
        <authorList>
            <person name="Lopes A.R."/>
            <person name="Bunin E."/>
            <person name="Viana A.T."/>
            <person name="Froufe H."/>
            <person name="Munoz-Merida A."/>
            <person name="Pinho D."/>
            <person name="Figueiredo J."/>
            <person name="Barroso C."/>
            <person name="Vaz-Moreira I."/>
            <person name="Bellanger X."/>
            <person name="Egas C."/>
            <person name="Nunes O.C."/>
        </authorList>
    </citation>
    <scope>NUCLEOTIDE SEQUENCE</scope>
    <source>
        <strain evidence="1">ON4</strain>
    </source>
</reference>
<evidence type="ECO:0000313" key="1">
    <source>
        <dbReference type="EMBL" id="MDJ1371809.1"/>
    </source>
</evidence>
<accession>A0ABT7C9I4</accession>
<organism evidence="1 2">
    <name type="scientific">Gulosibacter molinativorax</name>
    <dbReference type="NCBI Taxonomy" id="256821"/>
    <lineage>
        <taxon>Bacteria</taxon>
        <taxon>Bacillati</taxon>
        <taxon>Actinomycetota</taxon>
        <taxon>Actinomycetes</taxon>
        <taxon>Micrococcales</taxon>
        <taxon>Microbacteriaceae</taxon>
        <taxon>Gulosibacter</taxon>
    </lineage>
</organism>
<reference evidence="1" key="1">
    <citation type="submission" date="2018-03" db="EMBL/GenBank/DDBJ databases">
        <authorList>
            <person name="Nunes O.C."/>
            <person name="Lopes A.R."/>
            <person name="Froufe H."/>
            <person name="Munoz-Merida A."/>
            <person name="Barroso C."/>
            <person name="Egas C."/>
        </authorList>
    </citation>
    <scope>NUCLEOTIDE SEQUENCE</scope>
    <source>
        <strain evidence="1">ON4</strain>
    </source>
</reference>
<keyword evidence="2" id="KW-1185">Reference proteome</keyword>
<evidence type="ECO:0000313" key="2">
    <source>
        <dbReference type="Proteomes" id="UP001170379"/>
    </source>
</evidence>
<gene>
    <name evidence="1" type="ORF">C7K25_10595</name>
</gene>
<protein>
    <submittedName>
        <fullName evidence="1">Uncharacterized protein</fullName>
    </submittedName>
</protein>
<name>A0ABT7C9I4_9MICO</name>
<proteinExistence type="predicted"/>